<evidence type="ECO:0000313" key="7">
    <source>
        <dbReference type="Proteomes" id="UP000245474"/>
    </source>
</evidence>
<evidence type="ECO:0000313" key="6">
    <source>
        <dbReference type="EMBL" id="PWG61649.1"/>
    </source>
</evidence>
<proteinExistence type="inferred from homology"/>
<comment type="caution">
    <text evidence="6">The sequence shown here is derived from an EMBL/GenBank/DDBJ whole genome shotgun (WGS) entry which is preliminary data.</text>
</comment>
<dbReference type="SUPFAM" id="SSF53850">
    <property type="entry name" value="Periplasmic binding protein-like II"/>
    <property type="match status" value="1"/>
</dbReference>
<keyword evidence="3 4" id="KW-0732">Signal</keyword>
<dbReference type="OrthoDB" id="7240770at2"/>
<dbReference type="GO" id="GO:0005576">
    <property type="term" value="C:extracellular region"/>
    <property type="evidence" value="ECO:0007669"/>
    <property type="project" value="TreeGrafter"/>
</dbReference>
<protein>
    <submittedName>
        <fullName evidence="6">Amino acid ABC transporter substrate-binding protein</fullName>
    </submittedName>
</protein>
<feature type="chain" id="PRO_5015738608" evidence="4">
    <location>
        <begin position="26"/>
        <end position="293"/>
    </location>
</feature>
<dbReference type="PANTHER" id="PTHR30085:SF2">
    <property type="entry name" value="GLUTAMATE_ASPARTATE IMPORT SOLUTE-BINDING PROTEIN"/>
    <property type="match status" value="1"/>
</dbReference>
<dbReference type="InterPro" id="IPR051455">
    <property type="entry name" value="Bact_solute-bind_prot3"/>
</dbReference>
<dbReference type="InterPro" id="IPR001638">
    <property type="entry name" value="Solute-binding_3/MltF_N"/>
</dbReference>
<dbReference type="Pfam" id="PF00497">
    <property type="entry name" value="SBP_bac_3"/>
    <property type="match status" value="1"/>
</dbReference>
<dbReference type="RefSeq" id="WP_109679714.1">
    <property type="nucleotide sequence ID" value="NZ_CP086615.1"/>
</dbReference>
<feature type="signal peptide" evidence="4">
    <location>
        <begin position="1"/>
        <end position="25"/>
    </location>
</feature>
<dbReference type="PANTHER" id="PTHR30085">
    <property type="entry name" value="AMINO ACID ABC TRANSPORTER PERMEASE"/>
    <property type="match status" value="1"/>
</dbReference>
<sequence>MRTQHLVAGIAGLVIACGIGSPAVAQEFQETLQRIKDRGTINIGHREASVPFAYIGEEGDEPIGYTIDICLNVVDRIEEVIGVDELEINWVAINPQTRIPLMANGTTDMECGSTTNNFTRQQQVDYAYTTYITGTRLLTKKDSGIENVEDLSGNVIALAQGTTNERVVKEAIEERDIEDVEVLSVADHDEGFLALQTDRVDAYSTDDILLAGLIEKARNPDDYHIVGDMLSFEPYAIMVPKNDSEFRRVVNMELAELFRSGEIYDIYDKWFPPMGVPLSDMLDYAFKVQAVPE</sequence>
<evidence type="ECO:0000256" key="1">
    <source>
        <dbReference type="ARBA" id="ARBA00010333"/>
    </source>
</evidence>
<keyword evidence="7" id="KW-1185">Reference proteome</keyword>
<dbReference type="Proteomes" id="UP000245474">
    <property type="component" value="Unassembled WGS sequence"/>
</dbReference>
<dbReference type="EMBL" id="QFFI01000029">
    <property type="protein sequence ID" value="PWG61649.1"/>
    <property type="molecule type" value="Genomic_DNA"/>
</dbReference>
<evidence type="ECO:0000259" key="5">
    <source>
        <dbReference type="SMART" id="SM00062"/>
    </source>
</evidence>
<dbReference type="Gene3D" id="3.40.190.10">
    <property type="entry name" value="Periplasmic binding protein-like II"/>
    <property type="match status" value="2"/>
</dbReference>
<dbReference type="SMART" id="SM00062">
    <property type="entry name" value="PBPb"/>
    <property type="match status" value="1"/>
</dbReference>
<accession>A0A2U2MY50</accession>
<dbReference type="PROSITE" id="PS51257">
    <property type="entry name" value="PROKAR_LIPOPROTEIN"/>
    <property type="match status" value="1"/>
</dbReference>
<dbReference type="CDD" id="cd13688">
    <property type="entry name" value="PBP2_GltI_DEBP"/>
    <property type="match status" value="1"/>
</dbReference>
<dbReference type="AlphaFoldDB" id="A0A2U2MY50"/>
<evidence type="ECO:0000256" key="2">
    <source>
        <dbReference type="ARBA" id="ARBA00022448"/>
    </source>
</evidence>
<name>A0A2U2MY50_9GAMM</name>
<reference evidence="6 7" key="1">
    <citation type="submission" date="2018-05" db="EMBL/GenBank/DDBJ databases">
        <title>Spiribacter halobius sp. nov., a moderately halophilic bacterium isolated from marine solar saltern.</title>
        <authorList>
            <person name="Zheng W.-S."/>
            <person name="Lu D.-C."/>
            <person name="Du Z.-J."/>
        </authorList>
    </citation>
    <scope>NUCLEOTIDE SEQUENCE [LARGE SCALE GENOMIC DNA]</scope>
    <source>
        <strain evidence="6 7">E85</strain>
    </source>
</reference>
<feature type="domain" description="Solute-binding protein family 3/N-terminal" evidence="5">
    <location>
        <begin position="40"/>
        <end position="274"/>
    </location>
</feature>
<organism evidence="6 7">
    <name type="scientific">Sediminicurvatus halobius</name>
    <dbReference type="NCBI Taxonomy" id="2182432"/>
    <lineage>
        <taxon>Bacteria</taxon>
        <taxon>Pseudomonadati</taxon>
        <taxon>Pseudomonadota</taxon>
        <taxon>Gammaproteobacteria</taxon>
        <taxon>Chromatiales</taxon>
        <taxon>Ectothiorhodospiraceae</taxon>
        <taxon>Sediminicurvatus</taxon>
    </lineage>
</organism>
<gene>
    <name evidence="6" type="ORF">DEM34_15350</name>
</gene>
<comment type="similarity">
    <text evidence="1">Belongs to the bacterial solute-binding protein 3 family.</text>
</comment>
<evidence type="ECO:0000256" key="3">
    <source>
        <dbReference type="ARBA" id="ARBA00022729"/>
    </source>
</evidence>
<keyword evidence="2" id="KW-0813">Transport</keyword>
<dbReference type="GO" id="GO:0030288">
    <property type="term" value="C:outer membrane-bounded periplasmic space"/>
    <property type="evidence" value="ECO:0007669"/>
    <property type="project" value="TreeGrafter"/>
</dbReference>
<evidence type="ECO:0000256" key="4">
    <source>
        <dbReference type="SAM" id="SignalP"/>
    </source>
</evidence>
<dbReference type="GO" id="GO:0006865">
    <property type="term" value="P:amino acid transport"/>
    <property type="evidence" value="ECO:0007669"/>
    <property type="project" value="TreeGrafter"/>
</dbReference>